<name>A0A1B8P3U2_HALEL</name>
<dbReference type="AlphaFoldDB" id="A0A1B8P3U2"/>
<sequence>MTTSFKPSLAPVHPPGCRARLNTRYQLEMLRWRLPMPFTMPDLSRCIASRGGRAERHAATLAEATIRDWLRKGYITGAGQIGGLPSYRRTS</sequence>
<comment type="caution">
    <text evidence="1">The sequence shown here is derived from an EMBL/GenBank/DDBJ whole genome shotgun (WGS) entry which is preliminary data.</text>
</comment>
<dbReference type="EMBL" id="MAJD01000001">
    <property type="protein sequence ID" value="OBX36934.1"/>
    <property type="molecule type" value="Genomic_DNA"/>
</dbReference>
<dbReference type="PATRIC" id="fig|2746.7.peg.1323"/>
<gene>
    <name evidence="1" type="ORF">A8U91_01282</name>
</gene>
<organism evidence="1 2">
    <name type="scientific">Halomonas elongata</name>
    <dbReference type="NCBI Taxonomy" id="2746"/>
    <lineage>
        <taxon>Bacteria</taxon>
        <taxon>Pseudomonadati</taxon>
        <taxon>Pseudomonadota</taxon>
        <taxon>Gammaproteobacteria</taxon>
        <taxon>Oceanospirillales</taxon>
        <taxon>Halomonadaceae</taxon>
        <taxon>Halomonas</taxon>
    </lineage>
</organism>
<proteinExistence type="predicted"/>
<reference evidence="1 2" key="1">
    <citation type="submission" date="2016-06" db="EMBL/GenBank/DDBJ databases">
        <title>Genome sequence of halotolerant plant growth promoting strain of Halomonas elongata HEK1 isolated from salterns of Rann of Kutch, Gujarat, India.</title>
        <authorList>
            <person name="Gaba S."/>
            <person name="Singh R.N."/>
            <person name="Abrol S."/>
            <person name="Kaushik R."/>
            <person name="Saxena A.K."/>
        </authorList>
    </citation>
    <scope>NUCLEOTIDE SEQUENCE [LARGE SCALE GENOMIC DNA]</scope>
    <source>
        <strain evidence="1 2">HEK1</strain>
    </source>
</reference>
<evidence type="ECO:0000313" key="1">
    <source>
        <dbReference type="EMBL" id="OBX36934.1"/>
    </source>
</evidence>
<dbReference type="Proteomes" id="UP000092504">
    <property type="component" value="Unassembled WGS sequence"/>
</dbReference>
<evidence type="ECO:0000313" key="2">
    <source>
        <dbReference type="Proteomes" id="UP000092504"/>
    </source>
</evidence>
<accession>A0A1B8P3U2</accession>
<protein>
    <submittedName>
        <fullName evidence="1">Uncharacterized protein</fullName>
    </submittedName>
</protein>